<dbReference type="Proteomes" id="UP000515908">
    <property type="component" value="Chromosome 12"/>
</dbReference>
<gene>
    <name evidence="7" type="ORF">ADEAN_000652300</name>
</gene>
<feature type="domain" description="C2H2-type" evidence="6">
    <location>
        <begin position="22"/>
        <end position="51"/>
    </location>
</feature>
<dbReference type="GO" id="GO:0000981">
    <property type="term" value="F:DNA-binding transcription factor activity, RNA polymerase II-specific"/>
    <property type="evidence" value="ECO:0007669"/>
    <property type="project" value="TreeGrafter"/>
</dbReference>
<keyword evidence="2" id="KW-0677">Repeat</keyword>
<feature type="domain" description="C2H2-type" evidence="6">
    <location>
        <begin position="225"/>
        <end position="254"/>
    </location>
</feature>
<dbReference type="GO" id="GO:0008270">
    <property type="term" value="F:zinc ion binding"/>
    <property type="evidence" value="ECO:0007669"/>
    <property type="project" value="UniProtKB-KW"/>
</dbReference>
<keyword evidence="4" id="KW-0862">Zinc</keyword>
<dbReference type="GO" id="GO:0005634">
    <property type="term" value="C:nucleus"/>
    <property type="evidence" value="ECO:0007669"/>
    <property type="project" value="TreeGrafter"/>
</dbReference>
<keyword evidence="8" id="KW-1185">Reference proteome</keyword>
<organism evidence="7 8">
    <name type="scientific">Angomonas deanei</name>
    <dbReference type="NCBI Taxonomy" id="59799"/>
    <lineage>
        <taxon>Eukaryota</taxon>
        <taxon>Discoba</taxon>
        <taxon>Euglenozoa</taxon>
        <taxon>Kinetoplastea</taxon>
        <taxon>Metakinetoplastina</taxon>
        <taxon>Trypanosomatida</taxon>
        <taxon>Trypanosomatidae</taxon>
        <taxon>Strigomonadinae</taxon>
        <taxon>Angomonas</taxon>
    </lineage>
</organism>
<dbReference type="InterPro" id="IPR013087">
    <property type="entry name" value="Znf_C2H2_type"/>
</dbReference>
<reference evidence="7 8" key="1">
    <citation type="submission" date="2020-08" db="EMBL/GenBank/DDBJ databases">
        <authorList>
            <person name="Newling K."/>
            <person name="Davey J."/>
            <person name="Forrester S."/>
        </authorList>
    </citation>
    <scope>NUCLEOTIDE SEQUENCE [LARGE SCALE GENOMIC DNA]</scope>
    <source>
        <strain evidence="8">Crithidia deanei Carvalho (ATCC PRA-265)</strain>
    </source>
</reference>
<dbReference type="PANTHER" id="PTHR24409">
    <property type="entry name" value="ZINC FINGER PROTEIN 142"/>
    <property type="match status" value="1"/>
</dbReference>
<sequence length="385" mass="43242">MSSTASNERRASRTSTNTLTGFRCMECLNVFPTWTQLTKHVDLTAHTLPRCSQCPKMLKCYGPTKPSVHEDISKHKGFYGLYYTKSDYLITSQMSQLMFNVGNFFTGIAQCNYTCVCGTTYLSGVDIANHLRQEHGCASLIPDLGQCRLCGFESTLADVSVHLKVCLKTVGKDVAPTILYQPVKIEGFSPSVFLSFQRPLIPPEYNANSGKTNKKVTTSPFMIAYQCQDCNLLFSSLEKITTHAKALNHMRLLPYFFKQMPDEEEHPTGAQSLEVLVDITLAESKTLMDVPPKKAEKNVYSVFQCPSEQCMKVFSFYGDLVEHLLETRHDETSNILSSAELTCRVKFTASQLETAFGFVRCDHCSKPLPRQHLELHKQLCSSSNK</sequence>
<evidence type="ECO:0000256" key="5">
    <source>
        <dbReference type="PROSITE-ProRule" id="PRU00042"/>
    </source>
</evidence>
<evidence type="ECO:0000259" key="6">
    <source>
        <dbReference type="PROSITE" id="PS50157"/>
    </source>
</evidence>
<keyword evidence="1" id="KW-0479">Metal-binding</keyword>
<protein>
    <recommendedName>
        <fullName evidence="6">C2H2-type domain-containing protein</fullName>
    </recommendedName>
</protein>
<dbReference type="GO" id="GO:0000977">
    <property type="term" value="F:RNA polymerase II transcription regulatory region sequence-specific DNA binding"/>
    <property type="evidence" value="ECO:0007669"/>
    <property type="project" value="TreeGrafter"/>
</dbReference>
<evidence type="ECO:0000256" key="2">
    <source>
        <dbReference type="ARBA" id="ARBA00022737"/>
    </source>
</evidence>
<dbReference type="EMBL" id="LR877156">
    <property type="protein sequence ID" value="CAD2219030.1"/>
    <property type="molecule type" value="Genomic_DNA"/>
</dbReference>
<evidence type="ECO:0000256" key="1">
    <source>
        <dbReference type="ARBA" id="ARBA00022723"/>
    </source>
</evidence>
<feature type="domain" description="C2H2-type" evidence="6">
    <location>
        <begin position="303"/>
        <end position="334"/>
    </location>
</feature>
<evidence type="ECO:0000256" key="4">
    <source>
        <dbReference type="ARBA" id="ARBA00022833"/>
    </source>
</evidence>
<dbReference type="VEuPathDB" id="TriTrypDB:ADEAN_000652300"/>
<dbReference type="PROSITE" id="PS50157">
    <property type="entry name" value="ZINC_FINGER_C2H2_2"/>
    <property type="match status" value="3"/>
</dbReference>
<name>A0A7G2CGS2_9TRYP</name>
<dbReference type="SMART" id="SM00355">
    <property type="entry name" value="ZnF_C2H2"/>
    <property type="match status" value="4"/>
</dbReference>
<evidence type="ECO:0000313" key="8">
    <source>
        <dbReference type="Proteomes" id="UP000515908"/>
    </source>
</evidence>
<proteinExistence type="predicted"/>
<dbReference type="PROSITE" id="PS00028">
    <property type="entry name" value="ZINC_FINGER_C2H2_1"/>
    <property type="match status" value="3"/>
</dbReference>
<dbReference type="AlphaFoldDB" id="A0A7G2CGS2"/>
<keyword evidence="3 5" id="KW-0863">Zinc-finger</keyword>
<evidence type="ECO:0000256" key="3">
    <source>
        <dbReference type="ARBA" id="ARBA00022771"/>
    </source>
</evidence>
<accession>A0A7G2CGS2</accession>
<dbReference type="PANTHER" id="PTHR24409:SF295">
    <property type="entry name" value="AZ2-RELATED"/>
    <property type="match status" value="1"/>
</dbReference>
<evidence type="ECO:0000313" key="7">
    <source>
        <dbReference type="EMBL" id="CAD2219030.1"/>
    </source>
</evidence>